<reference evidence="1 2" key="1">
    <citation type="submission" date="2018-03" db="EMBL/GenBank/DDBJ databases">
        <title>Genomic Encyclopedia of Archaeal and Bacterial Type Strains, Phase II (KMG-II): from individual species to whole genera.</title>
        <authorList>
            <person name="Goeker M."/>
        </authorList>
    </citation>
    <scope>NUCLEOTIDE SEQUENCE [LARGE SCALE GENOMIC DNA]</scope>
    <source>
        <strain evidence="1 2">DSM 100346</strain>
    </source>
</reference>
<comment type="caution">
    <text evidence="1">The sequence shown here is derived from an EMBL/GenBank/DDBJ whole genome shotgun (WGS) entry which is preliminary data.</text>
</comment>
<keyword evidence="2" id="KW-1185">Reference proteome</keyword>
<dbReference type="Proteomes" id="UP000245880">
    <property type="component" value="Unassembled WGS sequence"/>
</dbReference>
<dbReference type="InterPro" id="IPR013783">
    <property type="entry name" value="Ig-like_fold"/>
</dbReference>
<protein>
    <recommendedName>
        <fullName evidence="3">Tandem-95 repeat protein</fullName>
    </recommendedName>
</protein>
<dbReference type="OrthoDB" id="9805017at2"/>
<evidence type="ECO:0008006" key="3">
    <source>
        <dbReference type="Google" id="ProtNLM"/>
    </source>
</evidence>
<dbReference type="RefSeq" id="WP_109678001.1">
    <property type="nucleotide sequence ID" value="NZ_QGDT01000019.1"/>
</dbReference>
<dbReference type="Pfam" id="PF17963">
    <property type="entry name" value="Big_9"/>
    <property type="match status" value="3"/>
</dbReference>
<accession>A0A316A8L2</accession>
<dbReference type="Gene3D" id="2.60.40.10">
    <property type="entry name" value="Immunoglobulins"/>
    <property type="match status" value="1"/>
</dbReference>
<evidence type="ECO:0000313" key="1">
    <source>
        <dbReference type="EMBL" id="PWJ54085.1"/>
    </source>
</evidence>
<organism evidence="1 2">
    <name type="scientific">Dyadobacter jejuensis</name>
    <dbReference type="NCBI Taxonomy" id="1082580"/>
    <lineage>
        <taxon>Bacteria</taxon>
        <taxon>Pseudomonadati</taxon>
        <taxon>Bacteroidota</taxon>
        <taxon>Cytophagia</taxon>
        <taxon>Cytophagales</taxon>
        <taxon>Spirosomataceae</taxon>
        <taxon>Dyadobacter</taxon>
    </lineage>
</organism>
<dbReference type="AlphaFoldDB" id="A0A316A8L2"/>
<sequence length="1264" mass="132839">MQNFITLLGAHSNFKAQLKIWIMTCALLTVMWGTVQAQVTIPAGSFIIKMNVNTADSQKGLKPYGMIHELTKFYNVPVLWVVREGKTKDAVDYTINGVSYSGGLYVISAEYMTTAVQQAITQWTASANTTNGGNGYKRGFVVGNFIPAAFTFTGAKTLSIHHGPLWTLDNDNGDIAEAFLLNAGIPASGYNWSLPSTLGACNDIFVMPHAEPKWSTHGNLFTWNSTYKGAIWTGCRAGSALSNTYNPSNTSQQMNFLVNKRTTSGTGIVLPVANSTNYAQNSLLLWDDHSDGTTPFTTNAAITSPQTGTYVGPDDWVSQFLGTSDAAHTNGSERVYLPVLGNSWRSQARIITFDPTHSDVPSNSPGTAALMVYGRGLGEDTRGWVMYEAGHNINVNNASGVAAMRAFFNWSFMASQDKTPVVEPLTLSGNATTVFSGSPVALSVSSTSPAGSSLSYSWTAFSVSTLQSVGSFSVNNSASANNTVFTPPTVGSPTDIVIKVTVTDACSRKSMTQSIVTVTNTANILGSIWHDPNGNAVHDVSEKPVSGNNNLNDAGNSEVTGGSVYANLVNSNNVVVNSVRVNQYGNFTFTNVTSNSVYKIILTTTEQTISSILPEASASLPSGWVATGTNFGSTANPANRTNVLSIGTLTGNVTGADFGIEQMPTALNSLAAAITNPGGTIQAPVPASLFAATDPEDAPSGYANNLSGREVVLYPATNGTLYYNGTAVNSALTIPNFDPDKVTIDPVGTSVLNSVETTFEFSVKDNASVTSAKATVTVPFRAVLVAIDDINQTPQDMAVDGNVLTNDVGESLLVTGASQASTIPVNTLTQVSGINSNGTVVNNAGSIILNTNGTYTFTPVSGFSGTINPITYSIANSLGGTDTAILDIVVIPPSSTGNEPPIAQDDNVRTKLNTQFTSNVLSNDSDPDGDPLTVISATVPLGFTVQVSGVDTEGNAVSNAGTIFLGDNGSYVFTPSTGFVGAINPINYVISDGNGGMDNADLNILVMPDETNATYANDDANSAPKSQTMTGNIKTNDLDPEGHQTTITEANSAGINIPIGNVSTSIPGVGQLTILADGNYTFVPEPEYVGTIPVTYTICDNGTPQACDQATLYLTSLDMVIPDLTPIITMEPNQIAGTGQFINRIRILNLNYASGGPTSGEVITVRILKNAKWTFTWDGASVSNSLGSLNNPIWTYSDSGVYHTWTTNEVLLKGSSRYIGFTATLTSGSSIGAAPITVQIRYPSGGEVNDQNNTDVETINYSGL</sequence>
<name>A0A316A8L2_9BACT</name>
<gene>
    <name evidence="1" type="ORF">CLV98_11928</name>
</gene>
<evidence type="ECO:0000313" key="2">
    <source>
        <dbReference type="Proteomes" id="UP000245880"/>
    </source>
</evidence>
<dbReference type="EMBL" id="QGDT01000019">
    <property type="protein sequence ID" value="PWJ54085.1"/>
    <property type="molecule type" value="Genomic_DNA"/>
</dbReference>
<proteinExistence type="predicted"/>